<keyword evidence="9" id="KW-1185">Reference proteome</keyword>
<comment type="caution">
    <text evidence="8">The sequence shown here is derived from an EMBL/GenBank/DDBJ whole genome shotgun (WGS) entry which is preliminary data.</text>
</comment>
<comment type="subcellular location">
    <subcellularLocation>
        <location evidence="1">Membrane</location>
        <topology evidence="1">Multi-pass membrane protein</topology>
    </subcellularLocation>
</comment>
<reference evidence="8" key="1">
    <citation type="submission" date="2010-06" db="EMBL/GenBank/DDBJ databases">
        <authorList>
            <person name="Muzny D."/>
            <person name="Qin X."/>
            <person name="Buhay C."/>
            <person name="Dugan-Rocha S."/>
            <person name="Ding Y."/>
            <person name="Chen G."/>
            <person name="Hawes A."/>
            <person name="Holder M."/>
            <person name="Jhangiani S."/>
            <person name="Johnson A."/>
            <person name="Khan Z."/>
            <person name="Li Z."/>
            <person name="Liu W."/>
            <person name="Liu X."/>
            <person name="Perez L."/>
            <person name="Shen H."/>
            <person name="Wang Q."/>
            <person name="Watt J."/>
            <person name="Xi L."/>
            <person name="Xin Y."/>
            <person name="Zhou J."/>
            <person name="Deng J."/>
            <person name="Jiang H."/>
            <person name="Liu Y."/>
            <person name="Qu J."/>
            <person name="Song X.-Z."/>
            <person name="Zhang L."/>
            <person name="Villasana D."/>
            <person name="Johnson A."/>
            <person name="Liu J."/>
            <person name="Liyanage D."/>
            <person name="Lorensuhewa L."/>
            <person name="Robinson T."/>
            <person name="Song A."/>
            <person name="Song B.-B."/>
            <person name="Dinh H."/>
            <person name="Thornton R."/>
            <person name="Coyle M."/>
            <person name="Francisco L."/>
            <person name="Jackson L."/>
            <person name="Javaid M."/>
            <person name="Korchina V."/>
            <person name="Kovar C."/>
            <person name="Mata R."/>
            <person name="Mathew T."/>
            <person name="Ngo R."/>
            <person name="Nguyen L."/>
            <person name="Nguyen N."/>
            <person name="Okwuonu G."/>
            <person name="Ongeri F."/>
            <person name="Pham C."/>
            <person name="Simmons D."/>
            <person name="Wilczek-Boney K."/>
            <person name="Hale W."/>
            <person name="Jakkamsetti A."/>
            <person name="Pham P."/>
            <person name="Ruth R."/>
            <person name="San Lucas F."/>
            <person name="Warren J."/>
            <person name="Zhang J."/>
            <person name="Zhao Z."/>
            <person name="Zhou C."/>
            <person name="Zhu D."/>
            <person name="Lee S."/>
            <person name="Bess C."/>
            <person name="Blankenburg K."/>
            <person name="Forbes L."/>
            <person name="Fu Q."/>
            <person name="Gubbala S."/>
            <person name="Hirani K."/>
            <person name="Jayaseelan J.C."/>
            <person name="Lara F."/>
            <person name="Munidasa M."/>
            <person name="Palculict T."/>
            <person name="Patil S."/>
            <person name="Pu L.-L."/>
            <person name="Saada N."/>
            <person name="Tang L."/>
            <person name="Weissenberger G."/>
            <person name="Zhu Y."/>
            <person name="Hemphill L."/>
            <person name="Shang Y."/>
            <person name="Youmans B."/>
            <person name="Ayvaz T."/>
            <person name="Ross M."/>
            <person name="Santibanez J."/>
            <person name="Aqrawi P."/>
            <person name="Gross S."/>
            <person name="Joshi V."/>
            <person name="Fowler G."/>
            <person name="Nazareth L."/>
            <person name="Reid J."/>
            <person name="Worley K."/>
            <person name="Petrosino J."/>
            <person name="Highlander S."/>
            <person name="Gibbs R."/>
        </authorList>
    </citation>
    <scope>NUCLEOTIDE SEQUENCE [LARGE SCALE GENOMIC DNA]</scope>
    <source>
        <strain evidence="8">ATCC 33030</strain>
    </source>
</reference>
<sequence>MNDIARKALAEALATLLFVFTIITAVAAADNFAPVAIGMALMVLVYSTGHISGGHVNPAVSLGAWIRGAMTATEMLIYWAAQIVGGILGALLTRAVISDPVEAAQIQSLPAFVVEAVFTFILVWVVLNVATSKETDGNSFFGLAIGATVMTGAFAVGPISGGGFNPAVAIGLCVNGNFAWDNVWLYILAPLVGAALAALAFRVLSPADVEHDLQA</sequence>
<feature type="transmembrane region" description="Helical" evidence="7">
    <location>
        <begin position="12"/>
        <end position="29"/>
    </location>
</feature>
<feature type="transmembrane region" description="Helical" evidence="7">
    <location>
        <begin position="183"/>
        <end position="204"/>
    </location>
</feature>
<dbReference type="HOGENOM" id="CLU_020019_3_2_11"/>
<dbReference type="STRING" id="585529.HMPREF0291_10526"/>
<name>D7WBN7_9CORY</name>
<dbReference type="PRINTS" id="PR00783">
    <property type="entry name" value="MINTRINSICP"/>
</dbReference>
<comment type="similarity">
    <text evidence="6">Belongs to the MIP/aquaporin (TC 1.A.8) family.</text>
</comment>
<dbReference type="OrthoDB" id="9807293at2"/>
<proteinExistence type="inferred from homology"/>
<dbReference type="Pfam" id="PF00230">
    <property type="entry name" value="MIP"/>
    <property type="match status" value="1"/>
</dbReference>
<dbReference type="PANTHER" id="PTHR45724">
    <property type="entry name" value="AQUAPORIN NIP2-1"/>
    <property type="match status" value="1"/>
</dbReference>
<dbReference type="InterPro" id="IPR034294">
    <property type="entry name" value="Aquaporin_transptr"/>
</dbReference>
<feature type="transmembrane region" description="Helical" evidence="7">
    <location>
        <begin position="139"/>
        <end position="163"/>
    </location>
</feature>
<feature type="transmembrane region" description="Helical" evidence="7">
    <location>
        <begin position="109"/>
        <end position="127"/>
    </location>
</feature>
<dbReference type="PANTHER" id="PTHR45724:SF13">
    <property type="entry name" value="AQUAPORIN NIP1-1-RELATED"/>
    <property type="match status" value="1"/>
</dbReference>
<dbReference type="GO" id="GO:0015267">
    <property type="term" value="F:channel activity"/>
    <property type="evidence" value="ECO:0007669"/>
    <property type="project" value="InterPro"/>
</dbReference>
<dbReference type="eggNOG" id="COG0580">
    <property type="taxonomic scope" value="Bacteria"/>
</dbReference>
<keyword evidence="4 7" id="KW-1133">Transmembrane helix</keyword>
<feature type="transmembrane region" description="Helical" evidence="7">
    <location>
        <begin position="76"/>
        <end position="97"/>
    </location>
</feature>
<evidence type="ECO:0000313" key="9">
    <source>
        <dbReference type="Proteomes" id="UP000004208"/>
    </source>
</evidence>
<dbReference type="SUPFAM" id="SSF81338">
    <property type="entry name" value="Aquaporin-like"/>
    <property type="match status" value="1"/>
</dbReference>
<dbReference type="EMBL" id="ACLJ02000001">
    <property type="protein sequence ID" value="EFK55268.1"/>
    <property type="molecule type" value="Genomic_DNA"/>
</dbReference>
<dbReference type="RefSeq" id="WP_005287521.1">
    <property type="nucleotide sequence ID" value="NZ_CM000961.1"/>
</dbReference>
<evidence type="ECO:0000256" key="3">
    <source>
        <dbReference type="ARBA" id="ARBA00022692"/>
    </source>
</evidence>
<accession>D7WBN7</accession>
<evidence type="ECO:0000256" key="2">
    <source>
        <dbReference type="ARBA" id="ARBA00022448"/>
    </source>
</evidence>
<dbReference type="GO" id="GO:0016020">
    <property type="term" value="C:membrane"/>
    <property type="evidence" value="ECO:0007669"/>
    <property type="project" value="UniProtKB-SubCell"/>
</dbReference>
<evidence type="ECO:0000256" key="5">
    <source>
        <dbReference type="ARBA" id="ARBA00023136"/>
    </source>
</evidence>
<protein>
    <submittedName>
        <fullName evidence="8">MIP family channel protein</fullName>
    </submittedName>
</protein>
<keyword evidence="2 6" id="KW-0813">Transport</keyword>
<dbReference type="InterPro" id="IPR000425">
    <property type="entry name" value="MIP"/>
</dbReference>
<evidence type="ECO:0000256" key="7">
    <source>
        <dbReference type="SAM" id="Phobius"/>
    </source>
</evidence>
<organism evidence="8 9">
    <name type="scientific">Corynebacterium genitalium ATCC 33030</name>
    <dbReference type="NCBI Taxonomy" id="585529"/>
    <lineage>
        <taxon>Bacteria</taxon>
        <taxon>Bacillati</taxon>
        <taxon>Actinomycetota</taxon>
        <taxon>Actinomycetes</taxon>
        <taxon>Mycobacteriales</taxon>
        <taxon>Corynebacteriaceae</taxon>
        <taxon>Corynebacterium</taxon>
    </lineage>
</organism>
<evidence type="ECO:0000313" key="8">
    <source>
        <dbReference type="EMBL" id="EFK55268.1"/>
    </source>
</evidence>
<feature type="transmembrane region" description="Helical" evidence="7">
    <location>
        <begin position="35"/>
        <end position="56"/>
    </location>
</feature>
<gene>
    <name evidence="8" type="ORF">HMPREF0291_10526</name>
</gene>
<keyword evidence="3 6" id="KW-0812">Transmembrane</keyword>
<keyword evidence="5 7" id="KW-0472">Membrane</keyword>
<dbReference type="InterPro" id="IPR023271">
    <property type="entry name" value="Aquaporin-like"/>
</dbReference>
<dbReference type="PROSITE" id="PS00221">
    <property type="entry name" value="MIP"/>
    <property type="match status" value="1"/>
</dbReference>
<dbReference type="AlphaFoldDB" id="D7WBN7"/>
<dbReference type="Proteomes" id="UP000004208">
    <property type="component" value="Unassembled WGS sequence"/>
</dbReference>
<evidence type="ECO:0000256" key="1">
    <source>
        <dbReference type="ARBA" id="ARBA00004141"/>
    </source>
</evidence>
<dbReference type="Gene3D" id="1.20.1080.10">
    <property type="entry name" value="Glycerol uptake facilitator protein"/>
    <property type="match status" value="1"/>
</dbReference>
<evidence type="ECO:0000256" key="6">
    <source>
        <dbReference type="RuleBase" id="RU000477"/>
    </source>
</evidence>
<dbReference type="InterPro" id="IPR022357">
    <property type="entry name" value="MIP_CS"/>
</dbReference>
<evidence type="ECO:0000256" key="4">
    <source>
        <dbReference type="ARBA" id="ARBA00022989"/>
    </source>
</evidence>